<reference evidence="3 4" key="1">
    <citation type="journal article" date="2016" name="Nat. Commun.">
        <title>Ectomycorrhizal ecology is imprinted in the genome of the dominant symbiotic fungus Cenococcum geophilum.</title>
        <authorList>
            <consortium name="DOE Joint Genome Institute"/>
            <person name="Peter M."/>
            <person name="Kohler A."/>
            <person name="Ohm R.A."/>
            <person name="Kuo A."/>
            <person name="Krutzmann J."/>
            <person name="Morin E."/>
            <person name="Arend M."/>
            <person name="Barry K.W."/>
            <person name="Binder M."/>
            <person name="Choi C."/>
            <person name="Clum A."/>
            <person name="Copeland A."/>
            <person name="Grisel N."/>
            <person name="Haridas S."/>
            <person name="Kipfer T."/>
            <person name="LaButti K."/>
            <person name="Lindquist E."/>
            <person name="Lipzen A."/>
            <person name="Maire R."/>
            <person name="Meier B."/>
            <person name="Mihaltcheva S."/>
            <person name="Molinier V."/>
            <person name="Murat C."/>
            <person name="Poggeler S."/>
            <person name="Quandt C.A."/>
            <person name="Sperisen C."/>
            <person name="Tritt A."/>
            <person name="Tisserant E."/>
            <person name="Crous P.W."/>
            <person name="Henrissat B."/>
            <person name="Nehls U."/>
            <person name="Egli S."/>
            <person name="Spatafora J.W."/>
            <person name="Grigoriev I.V."/>
            <person name="Martin F.M."/>
        </authorList>
    </citation>
    <scope>NUCLEOTIDE SEQUENCE [LARGE SCALE GENOMIC DNA]</scope>
    <source>
        <strain evidence="3 4">CBS 459.81</strain>
    </source>
</reference>
<dbReference type="AlphaFoldDB" id="A0A8E2JFU5"/>
<name>A0A8E2JFU5_9PEZI</name>
<dbReference type="Gene3D" id="3.20.180.10">
    <property type="entry name" value="PNP-oxidase-like"/>
    <property type="match status" value="1"/>
</dbReference>
<dbReference type="OrthoDB" id="5553410at2759"/>
<dbReference type="PANTHER" id="PTHR37783:SF1">
    <property type="entry name" value="MEMBRANE PROTEIN, PUTATIVE (AFU_ORTHOLOGUE AFUA_1G04315)-RELATED"/>
    <property type="match status" value="1"/>
</dbReference>
<gene>
    <name evidence="3" type="ORF">K432DRAFT_425437</name>
</gene>
<feature type="transmembrane region" description="Helical" evidence="1">
    <location>
        <begin position="108"/>
        <end position="127"/>
    </location>
</feature>
<organism evidence="3 4">
    <name type="scientific">Lepidopterella palustris CBS 459.81</name>
    <dbReference type="NCBI Taxonomy" id="1314670"/>
    <lineage>
        <taxon>Eukaryota</taxon>
        <taxon>Fungi</taxon>
        <taxon>Dikarya</taxon>
        <taxon>Ascomycota</taxon>
        <taxon>Pezizomycotina</taxon>
        <taxon>Dothideomycetes</taxon>
        <taxon>Pleosporomycetidae</taxon>
        <taxon>Mytilinidiales</taxon>
        <taxon>Argynnaceae</taxon>
        <taxon>Lepidopterella</taxon>
    </lineage>
</organism>
<dbReference type="InterPro" id="IPR019595">
    <property type="entry name" value="DUF2470"/>
</dbReference>
<proteinExistence type="predicted"/>
<sequence length="224" mass="25573">MATQASQDTAVKERIIHHMNADHQDSLVRYLEHYLQVSSFAARNALMEDMSMDSITVTSNGKRYLIPLEPPMDSWRDSRDRLVKMDKVATSALGRSEITVKEYRRPQGLHAVVFVVCAFTFLLFARNANFLPGSYSYHALLKHFPNFSAFCARIQPLVLNVMIVVHGSEAYYMATRKLRKHSVPVGSMLWFQWTISNFIEGVGAFQRFNAIVNAITTERETKAH</sequence>
<evidence type="ECO:0000313" key="3">
    <source>
        <dbReference type="EMBL" id="OCK80837.1"/>
    </source>
</evidence>
<dbReference type="EMBL" id="KV744943">
    <property type="protein sequence ID" value="OCK80837.1"/>
    <property type="molecule type" value="Genomic_DNA"/>
</dbReference>
<keyword evidence="1" id="KW-0472">Membrane</keyword>
<keyword evidence="4" id="KW-1185">Reference proteome</keyword>
<accession>A0A8E2JFU5</accession>
<feature type="transmembrane region" description="Helical" evidence="1">
    <location>
        <begin position="147"/>
        <end position="172"/>
    </location>
</feature>
<dbReference type="PANTHER" id="PTHR37783">
    <property type="entry name" value="MEMBRANE PROTEIN, PUTATIVE (AFU_ORTHOLOGUE AFUA_1G04315)-RELATED"/>
    <property type="match status" value="1"/>
</dbReference>
<evidence type="ECO:0000259" key="2">
    <source>
        <dbReference type="Pfam" id="PF10615"/>
    </source>
</evidence>
<dbReference type="Proteomes" id="UP000250266">
    <property type="component" value="Unassembled WGS sequence"/>
</dbReference>
<keyword evidence="1" id="KW-1133">Transmembrane helix</keyword>
<keyword evidence="1" id="KW-0812">Transmembrane</keyword>
<evidence type="ECO:0000256" key="1">
    <source>
        <dbReference type="SAM" id="Phobius"/>
    </source>
</evidence>
<dbReference type="Pfam" id="PF10615">
    <property type="entry name" value="DUF2470"/>
    <property type="match status" value="1"/>
</dbReference>
<dbReference type="InterPro" id="IPR037119">
    <property type="entry name" value="Haem_oxidase_HugZ-like_sf"/>
</dbReference>
<evidence type="ECO:0000313" key="4">
    <source>
        <dbReference type="Proteomes" id="UP000250266"/>
    </source>
</evidence>
<feature type="domain" description="DUF2470" evidence="2">
    <location>
        <begin position="12"/>
        <end position="85"/>
    </location>
</feature>
<protein>
    <recommendedName>
        <fullName evidence="2">DUF2470 domain-containing protein</fullName>
    </recommendedName>
</protein>